<comment type="caution">
    <text evidence="3">The sequence shown here is derived from an EMBL/GenBank/DDBJ whole genome shotgun (WGS) entry which is preliminary data.</text>
</comment>
<dbReference type="InterPro" id="IPR022651">
    <property type="entry name" value="S_layer_C"/>
</dbReference>
<dbReference type="EMBL" id="JACDUJ010000001">
    <property type="protein sequence ID" value="MBA2846753.1"/>
    <property type="molecule type" value="Genomic_DNA"/>
</dbReference>
<proteinExistence type="predicted"/>
<evidence type="ECO:0000259" key="2">
    <source>
        <dbReference type="Pfam" id="PF05124"/>
    </source>
</evidence>
<evidence type="ECO:0000313" key="4">
    <source>
        <dbReference type="Proteomes" id="UP000571854"/>
    </source>
</evidence>
<dbReference type="RefSeq" id="WP_181492153.1">
    <property type="nucleotide sequence ID" value="NZ_JACDUJ010000001.1"/>
</dbReference>
<dbReference type="InterPro" id="IPR011050">
    <property type="entry name" value="Pectin_lyase_fold/virulence"/>
</dbReference>
<dbReference type="AlphaFoldDB" id="A0A7J9NMU2"/>
<evidence type="ECO:0000256" key="1">
    <source>
        <dbReference type="SAM" id="MobiDB-lite"/>
    </source>
</evidence>
<feature type="domain" description="S-layer protein outer" evidence="2">
    <location>
        <begin position="327"/>
        <end position="398"/>
    </location>
</feature>
<organism evidence="3 4">
    <name type="scientific">Methanococcus maripaludis</name>
    <name type="common">Methanococcus deltae</name>
    <dbReference type="NCBI Taxonomy" id="39152"/>
    <lineage>
        <taxon>Archaea</taxon>
        <taxon>Methanobacteriati</taxon>
        <taxon>Methanobacteriota</taxon>
        <taxon>Methanomada group</taxon>
        <taxon>Methanococci</taxon>
        <taxon>Methanococcales</taxon>
        <taxon>Methanococcaceae</taxon>
        <taxon>Methanococcus</taxon>
    </lineage>
</organism>
<name>A0A7J9NMU2_METMI</name>
<protein>
    <recommendedName>
        <fullName evidence="2">S-layer protein outer domain-containing protein</fullName>
    </recommendedName>
</protein>
<dbReference type="Proteomes" id="UP000571854">
    <property type="component" value="Unassembled WGS sequence"/>
</dbReference>
<dbReference type="Pfam" id="PF05124">
    <property type="entry name" value="S_layer_C"/>
    <property type="match status" value="1"/>
</dbReference>
<accession>A0A7J9NMU2</accession>
<sequence>MKRLLILAIIALTMLVSVNAEMDYNNSDYYAVINASGTWVLDEDINSSKWGGIWINASNVVLDGQNHQLIYSNNSEETYGVDIYSNDALIENITVKNLVIKNWDSAVYSDWSSENITIMNCEFEDNELFIDSSSIEIYFYLNTIRGEQGAYSHAPLASPKLVYNYNGNEYTYRLGNYYEGYTGTETESEGVYKGALKLFGWDGGAYDPYPLINTPENYKISKTLYPEVYDEEYGQMHALIADIFALTSDPENYVITDAPVTPTTTPRSSGGNGRSYDSDISDDIQSRIIKSFVSSAVVVYGNDIDESYAKQLRDRVHAYDDSYTYAGNVIIVGGPSVNKLAKKYNEQFEVPITNENPGENKGVIQVLKVQDNSGSIVQSHTIVYIAGSDRLGTLAAMEYFKTLEDLPTGPITVEWTENGPVLA</sequence>
<gene>
    <name evidence="3" type="ORF">HNP88_000937</name>
</gene>
<dbReference type="SUPFAM" id="SSF51126">
    <property type="entry name" value="Pectin lyase-like"/>
    <property type="match status" value="1"/>
</dbReference>
<reference evidence="3 4" key="1">
    <citation type="submission" date="2020-07" db="EMBL/GenBank/DDBJ databases">
        <title>Genomic Encyclopedia of Type Strains, Phase IV (KMG-V): Genome sequencing to study the core and pangenomes of soil and plant-associated prokaryotes.</title>
        <authorList>
            <person name="Whitman W."/>
        </authorList>
    </citation>
    <scope>NUCLEOTIDE SEQUENCE [LARGE SCALE GENOMIC DNA]</scope>
    <source>
        <strain evidence="3 4">A5</strain>
    </source>
</reference>
<evidence type="ECO:0000313" key="3">
    <source>
        <dbReference type="EMBL" id="MBA2846753.1"/>
    </source>
</evidence>
<feature type="region of interest" description="Disordered" evidence="1">
    <location>
        <begin position="257"/>
        <end position="278"/>
    </location>
</feature>